<dbReference type="RefSeq" id="WP_122919696.1">
    <property type="nucleotide sequence ID" value="NZ_RHHQ01000016.1"/>
</dbReference>
<keyword evidence="4" id="KW-1185">Reference proteome</keyword>
<proteinExistence type="predicted"/>
<dbReference type="Pfam" id="PF23159">
    <property type="entry name" value="WHD_Rok"/>
    <property type="match status" value="1"/>
</dbReference>
<protein>
    <recommendedName>
        <fullName evidence="2">Repressor Rok winged helix domain-containing protein</fullName>
    </recommendedName>
</protein>
<evidence type="ECO:0000313" key="4">
    <source>
        <dbReference type="Proteomes" id="UP000271031"/>
    </source>
</evidence>
<accession>A0A3M8DC05</accession>
<evidence type="ECO:0000313" key="3">
    <source>
        <dbReference type="EMBL" id="RNB84855.1"/>
    </source>
</evidence>
<dbReference type="OrthoDB" id="2471858at2"/>
<comment type="caution">
    <text evidence="3">The sequence shown here is derived from an EMBL/GenBank/DDBJ whole genome shotgun (WGS) entry which is preliminary data.</text>
</comment>
<dbReference type="Proteomes" id="UP000271031">
    <property type="component" value="Unassembled WGS sequence"/>
</dbReference>
<sequence>MKGREKMSEIFNERVALRMHLESLLKLRHELRSDYVDRDRVLSLEIKEIINKVQAIEHKVEDLNLMKIEKDEMQAEEVAPKEPVTVPEQMKARKERTRINYEEIKERLLELLQETSEPMSLSTIVSELEQRYGIHLSNPYITIKKITKDISGVKETKEGRVLFFAWKND</sequence>
<evidence type="ECO:0000259" key="2">
    <source>
        <dbReference type="Pfam" id="PF23159"/>
    </source>
</evidence>
<dbReference type="InterPro" id="IPR056984">
    <property type="entry name" value="WH_Rok"/>
</dbReference>
<feature type="domain" description="Repressor Rok winged helix" evidence="2">
    <location>
        <begin position="106"/>
        <end position="154"/>
    </location>
</feature>
<organism evidence="3 4">
    <name type="scientific">Brevibacillus fluminis</name>
    <dbReference type="NCBI Taxonomy" id="511487"/>
    <lineage>
        <taxon>Bacteria</taxon>
        <taxon>Bacillati</taxon>
        <taxon>Bacillota</taxon>
        <taxon>Bacilli</taxon>
        <taxon>Bacillales</taxon>
        <taxon>Paenibacillaceae</taxon>
        <taxon>Brevibacillus</taxon>
    </lineage>
</organism>
<feature type="coiled-coil region" evidence="1">
    <location>
        <begin position="46"/>
        <end position="114"/>
    </location>
</feature>
<name>A0A3M8DC05_9BACL</name>
<dbReference type="EMBL" id="RHHQ01000016">
    <property type="protein sequence ID" value="RNB84855.1"/>
    <property type="molecule type" value="Genomic_DNA"/>
</dbReference>
<dbReference type="AlphaFoldDB" id="A0A3M8DC05"/>
<keyword evidence="1" id="KW-0175">Coiled coil</keyword>
<evidence type="ECO:0000256" key="1">
    <source>
        <dbReference type="SAM" id="Coils"/>
    </source>
</evidence>
<gene>
    <name evidence="3" type="ORF">EDM56_20025</name>
</gene>
<reference evidence="3 4" key="1">
    <citation type="submission" date="2018-10" db="EMBL/GenBank/DDBJ databases">
        <title>Phylogenomics of Brevibacillus.</title>
        <authorList>
            <person name="Dunlap C."/>
        </authorList>
    </citation>
    <scope>NUCLEOTIDE SEQUENCE [LARGE SCALE GENOMIC DNA]</scope>
    <source>
        <strain evidence="3 4">JCM 15716</strain>
    </source>
</reference>